<sequence length="453" mass="50595">MELPCTVSGCGACFSSQGLFGLHLRLKHGTIVSDTKLMVSTVEETATIPDCRPFYLETVGMVAEMVCGQYDETISSIECQQLRARFEVTYENLREIDQHFNTGVTDPLRVEPLMQGCKRRSTLNQVINDLGLARASRLTESIEKSDNEMVGHLYHLVSEDGKSSFIQKLSHEQAQSLIDAVYEILRTRTTSESGRTIQSILGRGPILDDAEIYSLLRWISRLAEQMKVLPSGLVIKGVVLTNKVPFDVGSFGDVFMGDLNGQKVAIKQIRVYLKDTQEMRDRHRKYLCREVLVWSLLDHQNILPFYGIGNDLFDVPDPSVGQTVTDFTTLISPFMGNKNLSEYLRTQDGAAPDALTWKLLTEILAGILYLHTNQIVHGDLRPPNILIDDGVHVRLSDFGVANFADLTPHSASSVEVGAHSPERYFFEELGLERYFPTKEADVFAVGTVCLEVG</sequence>
<keyword evidence="1" id="KW-0547">Nucleotide-binding</keyword>
<organism evidence="4 5">
    <name type="scientific">Meripilus lineatus</name>
    <dbReference type="NCBI Taxonomy" id="2056292"/>
    <lineage>
        <taxon>Eukaryota</taxon>
        <taxon>Fungi</taxon>
        <taxon>Dikarya</taxon>
        <taxon>Basidiomycota</taxon>
        <taxon>Agaricomycotina</taxon>
        <taxon>Agaricomycetes</taxon>
        <taxon>Polyporales</taxon>
        <taxon>Meripilaceae</taxon>
        <taxon>Meripilus</taxon>
    </lineage>
</organism>
<evidence type="ECO:0000313" key="5">
    <source>
        <dbReference type="Proteomes" id="UP001212997"/>
    </source>
</evidence>
<dbReference type="PANTHER" id="PTHR44329">
    <property type="entry name" value="SERINE/THREONINE-PROTEIN KINASE TNNI3K-RELATED"/>
    <property type="match status" value="1"/>
</dbReference>
<reference evidence="4" key="1">
    <citation type="submission" date="2022-07" db="EMBL/GenBank/DDBJ databases">
        <title>Genome Sequence of Physisporinus lineatus.</title>
        <authorList>
            <person name="Buettner E."/>
        </authorList>
    </citation>
    <scope>NUCLEOTIDE SEQUENCE</scope>
    <source>
        <strain evidence="4">VT162</strain>
    </source>
</reference>
<keyword evidence="5" id="KW-1185">Reference proteome</keyword>
<gene>
    <name evidence="4" type="ORF">NLI96_g11922</name>
</gene>
<dbReference type="GO" id="GO:0005524">
    <property type="term" value="F:ATP binding"/>
    <property type="evidence" value="ECO:0007669"/>
    <property type="project" value="UniProtKB-KW"/>
</dbReference>
<dbReference type="AlphaFoldDB" id="A0AAD5UR23"/>
<name>A0AAD5UR23_9APHY</name>
<dbReference type="Proteomes" id="UP001212997">
    <property type="component" value="Unassembled WGS sequence"/>
</dbReference>
<evidence type="ECO:0000256" key="2">
    <source>
        <dbReference type="ARBA" id="ARBA00022840"/>
    </source>
</evidence>
<dbReference type="EMBL" id="JANAWD010000878">
    <property type="protein sequence ID" value="KAJ3475308.1"/>
    <property type="molecule type" value="Genomic_DNA"/>
</dbReference>
<dbReference type="PROSITE" id="PS50011">
    <property type="entry name" value="PROTEIN_KINASE_DOM"/>
    <property type="match status" value="1"/>
</dbReference>
<feature type="domain" description="Protein kinase" evidence="3">
    <location>
        <begin position="240"/>
        <end position="453"/>
    </location>
</feature>
<protein>
    <recommendedName>
        <fullName evidence="3">Protein kinase domain-containing protein</fullName>
    </recommendedName>
</protein>
<dbReference type="InterPro" id="IPR013087">
    <property type="entry name" value="Znf_C2H2_type"/>
</dbReference>
<dbReference type="SUPFAM" id="SSF56112">
    <property type="entry name" value="Protein kinase-like (PK-like)"/>
    <property type="match status" value="1"/>
</dbReference>
<dbReference type="CDD" id="cd00180">
    <property type="entry name" value="PKc"/>
    <property type="match status" value="1"/>
</dbReference>
<evidence type="ECO:0000313" key="4">
    <source>
        <dbReference type="EMBL" id="KAJ3475308.1"/>
    </source>
</evidence>
<dbReference type="PROSITE" id="PS00028">
    <property type="entry name" value="ZINC_FINGER_C2H2_1"/>
    <property type="match status" value="1"/>
</dbReference>
<dbReference type="GO" id="GO:0004674">
    <property type="term" value="F:protein serine/threonine kinase activity"/>
    <property type="evidence" value="ECO:0007669"/>
    <property type="project" value="TreeGrafter"/>
</dbReference>
<dbReference type="Gene3D" id="1.10.510.10">
    <property type="entry name" value="Transferase(Phosphotransferase) domain 1"/>
    <property type="match status" value="1"/>
</dbReference>
<dbReference type="Pfam" id="PF00069">
    <property type="entry name" value="Pkinase"/>
    <property type="match status" value="1"/>
</dbReference>
<comment type="caution">
    <text evidence="4">The sequence shown here is derived from an EMBL/GenBank/DDBJ whole genome shotgun (WGS) entry which is preliminary data.</text>
</comment>
<dbReference type="InterPro" id="IPR051681">
    <property type="entry name" value="Ser/Thr_Kinases-Pseudokinases"/>
</dbReference>
<dbReference type="InterPro" id="IPR000719">
    <property type="entry name" value="Prot_kinase_dom"/>
</dbReference>
<accession>A0AAD5UR23</accession>
<keyword evidence="2" id="KW-0067">ATP-binding</keyword>
<dbReference type="InterPro" id="IPR011009">
    <property type="entry name" value="Kinase-like_dom_sf"/>
</dbReference>
<dbReference type="PANTHER" id="PTHR44329:SF298">
    <property type="entry name" value="MIXED LINEAGE KINASE DOMAIN-LIKE PROTEIN"/>
    <property type="match status" value="1"/>
</dbReference>
<proteinExistence type="predicted"/>
<evidence type="ECO:0000256" key="1">
    <source>
        <dbReference type="ARBA" id="ARBA00022741"/>
    </source>
</evidence>
<evidence type="ECO:0000259" key="3">
    <source>
        <dbReference type="PROSITE" id="PS50011"/>
    </source>
</evidence>